<evidence type="ECO:0000256" key="1">
    <source>
        <dbReference type="PROSITE-ProRule" id="PRU00221"/>
    </source>
</evidence>
<feature type="compositionally biased region" description="Low complexity" evidence="3">
    <location>
        <begin position="308"/>
        <end position="334"/>
    </location>
</feature>
<protein>
    <submittedName>
        <fullName evidence="5">Activating molecule in BECN1-regulated autophagy protein 1-like isoform X1</fullName>
    </submittedName>
</protein>
<evidence type="ECO:0000256" key="3">
    <source>
        <dbReference type="SAM" id="MobiDB-lite"/>
    </source>
</evidence>
<feature type="region of interest" description="Disordered" evidence="3">
    <location>
        <begin position="296"/>
        <end position="356"/>
    </location>
</feature>
<dbReference type="SUPFAM" id="SSF50978">
    <property type="entry name" value="WD40 repeat-like"/>
    <property type="match status" value="1"/>
</dbReference>
<feature type="region of interest" description="Disordered" evidence="3">
    <location>
        <begin position="1094"/>
        <end position="1178"/>
    </location>
</feature>
<dbReference type="GeneID" id="106077855"/>
<feature type="region of interest" description="Disordered" evidence="3">
    <location>
        <begin position="208"/>
        <end position="239"/>
    </location>
</feature>
<dbReference type="RefSeq" id="XP_055888897.1">
    <property type="nucleotide sequence ID" value="XM_056032922.1"/>
</dbReference>
<feature type="coiled-coil region" evidence="2">
    <location>
        <begin position="1183"/>
        <end position="1243"/>
    </location>
</feature>
<dbReference type="InterPro" id="IPR001680">
    <property type="entry name" value="WD40_rpt"/>
</dbReference>
<feature type="region of interest" description="Disordered" evidence="3">
    <location>
        <begin position="374"/>
        <end position="457"/>
    </location>
</feature>
<dbReference type="InterPro" id="IPR015943">
    <property type="entry name" value="WD40/YVTN_repeat-like_dom_sf"/>
</dbReference>
<evidence type="ECO:0000313" key="5">
    <source>
        <dbReference type="RefSeq" id="XP_055888897.1"/>
    </source>
</evidence>
<name>A0A9W3ANM1_BIOGL</name>
<feature type="compositionally biased region" description="Polar residues" evidence="3">
    <location>
        <begin position="335"/>
        <end position="346"/>
    </location>
</feature>
<feature type="compositionally biased region" description="Polar residues" evidence="3">
    <location>
        <begin position="976"/>
        <end position="990"/>
    </location>
</feature>
<dbReference type="OrthoDB" id="6363363at2759"/>
<feature type="compositionally biased region" description="Low complexity" evidence="3">
    <location>
        <begin position="1343"/>
        <end position="1358"/>
    </location>
</feature>
<feature type="region of interest" description="Disordered" evidence="3">
    <location>
        <begin position="1304"/>
        <end position="1331"/>
    </location>
</feature>
<evidence type="ECO:0000313" key="4">
    <source>
        <dbReference type="Proteomes" id="UP001165740"/>
    </source>
</evidence>
<dbReference type="PANTHER" id="PTHR22874:SF1">
    <property type="entry name" value="ACTIVATING MOLECULE IN BECN1-REGULATED AUTOPHAGY PROTEIN 1"/>
    <property type="match status" value="1"/>
</dbReference>
<keyword evidence="4" id="KW-1185">Reference proteome</keyword>
<feature type="compositionally biased region" description="Polar residues" evidence="3">
    <location>
        <begin position="613"/>
        <end position="628"/>
    </location>
</feature>
<feature type="compositionally biased region" description="Polar residues" evidence="3">
    <location>
        <begin position="403"/>
        <end position="421"/>
    </location>
</feature>
<feature type="compositionally biased region" description="Polar residues" evidence="3">
    <location>
        <begin position="1146"/>
        <end position="1157"/>
    </location>
</feature>
<feature type="compositionally biased region" description="Low complexity" evidence="3">
    <location>
        <begin position="429"/>
        <end position="447"/>
    </location>
</feature>
<feature type="repeat" description="WD" evidence="1">
    <location>
        <begin position="89"/>
        <end position="123"/>
    </location>
</feature>
<dbReference type="OMA" id="LLERCMM"/>
<feature type="compositionally biased region" description="Polar residues" evidence="3">
    <location>
        <begin position="385"/>
        <end position="395"/>
    </location>
</feature>
<dbReference type="Proteomes" id="UP001165740">
    <property type="component" value="Chromosome 6"/>
</dbReference>
<feature type="region of interest" description="Disordered" evidence="3">
    <location>
        <begin position="1343"/>
        <end position="1392"/>
    </location>
</feature>
<proteinExistence type="predicted"/>
<feature type="region of interest" description="Disordered" evidence="3">
    <location>
        <begin position="599"/>
        <end position="637"/>
    </location>
</feature>
<feature type="compositionally biased region" description="Polar residues" evidence="3">
    <location>
        <begin position="998"/>
        <end position="1053"/>
    </location>
</feature>
<dbReference type="GO" id="GO:1990756">
    <property type="term" value="F:ubiquitin-like ligase-substrate adaptor activity"/>
    <property type="evidence" value="ECO:0007669"/>
    <property type="project" value="TreeGrafter"/>
</dbReference>
<evidence type="ECO:0000256" key="2">
    <source>
        <dbReference type="SAM" id="Coils"/>
    </source>
</evidence>
<dbReference type="InterPro" id="IPR036322">
    <property type="entry name" value="WD40_repeat_dom_sf"/>
</dbReference>
<gene>
    <name evidence="5" type="primary">LOC106077855</name>
</gene>
<dbReference type="PANTHER" id="PTHR22874">
    <property type="entry name" value="ACTIVATING MOLECULE IN BECN1-REGULATED AUTOPHAGY PROTEIN 1"/>
    <property type="match status" value="1"/>
</dbReference>
<sequence length="1679" mass="185270">MIDVYHYLELRSQGLINGDRYRQCFKVVKDLLEDVSAKPVRNLPCEFSGEPRATFLVDFSPNMLRVASTHGDHTVRVTDIRTGKCSHILTGHPRTPWCLAFNPTSNDILASGCLGGEVRIWDLLGGGSEVLRNPCAGQVITSLAFHPSGEVLVFAAMNTIYFWDWSKNAPFTCTQTAHEYERIRWLRFDPFGQYLYTGIANNTTVHRERDLSTSQGDDPLDLARETSGVSSDERNSQQMNRMRYQSLLQRFMAYQHDRHSRVYVQNRAPRSPVHEEGLESAREYARYMTNLERNLQLRSQDNYDDDSSSSYISLNPSQPSTSRSSPTAPDSSLSEQSRPLNLSTVPARQDDAQSSRRWGRYEPLFFSRCPGVNEGSGENSNNNNLNFGTAAQSTYRPDDVPVRSSTTSDRPFTVTSWQTPEEPSLYNRSSETPGSSAASSSFHHVSSQVRNENAASESLDANEFEILPVDQERESLRRVSNNGSSSSGTLANADASWEDLRSLLNRLGHRSTDAPSESSGAAAVTGVAPPCLVASSSSAASTAEGNETQARLASLRVPPAPASSARCLPVQSHLDRYTGSTDSSLPGLSSEVYSANRTHIEPEPPYTLPSRFPSHSSRFTRPAEQNSILGRMERPPPVRPDIPPAPFRFNSSSGHSWRRQMINRHHSLELNEGSDYSHHSSLLDRSLPRHVIDQTSQTLGAMNLPASSDQCTDVAGLGEQPLAMENLASLQSRRNNEGDHDYSYSSRQDRSIPNIRHVVEDEQSGADHTYVRQRTGVRSIDLRNEDDEALPDSTFQSHSFFGGYREGLNNNLSSENLYSQSTSMLSNDLEVPTDCSEGRDETDSSIPGDGGDCTPSLWPVNSPLTLTRELDSLDVLNGNSQLTTSNSENSLLHTGSNFLGDHCEPLVRNTCRTDDNRAGSSCRKVSSCGHSEGLVLEHVASRDNVRSSTSNGTSNATSNGIVLLGLELYNPERPTSVDSLSSFDCSTSKPDSSEAARSKNSTTSSSFNAILTQDGKSSKTTASSSFQLHPYTDQPTGHENGTRSYLDRPSSSRVESRTNRLRRRLSIMRGYHPWPPIGIVSHVPVSCRSFETGTTSNTVPMHSAGSLPSGTGIGPNGDAGQRSAFSVFSASPRDTLRTSAEPRASSFHNPASANPSAPTVYGIHYQPSSQQPDSSIPSRIDNVRDVQERLQQAVLQLREVQSSVRELSLGSHHCLHLPSSNVTEYLERRVSELDRRISDLENNYNSRIRVLGHEFLMRRIQSRDRRRQANENPYPRARSFTSVLREAQEIRLRARRMVADAHGVGVTDDDRITPRGDAPSAPTPAPTPAAPFRPQQLLQCLSRPSSSAAPNALPARNPTVANSRPAPAQPPREAEREGNSSGLNRHNPNLQHLHPDYSISILDNSINRPDESVQRLFNRTIAGAFLSRDEIAVASNIVPQTHRIQRWDVSKCVVPNITNATANIIVKHCKLHNDASCDMSKDGTLLVTFVSNHSGFPDNNILAVFSLRHETLAQCLYTKSFGPNAISVSISPINRYVLVGLAAKRFFFSSVNQMVAQVYKLERQKAGENSMKHITDMFHPLQQELRNHVSVNSARWLPGIGEGMVYGTNRGDLFFCRPGPRKVPEPESPKYRGALFGLANRFHGNHLAHNSIATQTTTVSIRRSTGTQTLGDSYAENIE</sequence>
<keyword evidence="2" id="KW-0175">Coiled coil</keyword>
<reference evidence="5" key="1">
    <citation type="submission" date="2025-08" db="UniProtKB">
        <authorList>
            <consortium name="RefSeq"/>
        </authorList>
    </citation>
    <scope>IDENTIFICATION</scope>
</reference>
<dbReference type="SMART" id="SM00320">
    <property type="entry name" value="WD40"/>
    <property type="match status" value="4"/>
</dbReference>
<dbReference type="InterPro" id="IPR052596">
    <property type="entry name" value="AMBRA1_autophagy"/>
</dbReference>
<keyword evidence="1" id="KW-0853">WD repeat</keyword>
<feature type="region of interest" description="Disordered" evidence="3">
    <location>
        <begin position="821"/>
        <end position="856"/>
    </location>
</feature>
<feature type="compositionally biased region" description="Low complexity" evidence="3">
    <location>
        <begin position="374"/>
        <end position="384"/>
    </location>
</feature>
<dbReference type="GO" id="GO:0080008">
    <property type="term" value="C:Cul4-RING E3 ubiquitin ligase complex"/>
    <property type="evidence" value="ECO:0007669"/>
    <property type="project" value="TreeGrafter"/>
</dbReference>
<feature type="compositionally biased region" description="Pro residues" evidence="3">
    <location>
        <begin position="1321"/>
        <end position="1331"/>
    </location>
</feature>
<feature type="compositionally biased region" description="Polar residues" evidence="3">
    <location>
        <begin position="1379"/>
        <end position="1390"/>
    </location>
</feature>
<dbReference type="Gene3D" id="2.130.10.10">
    <property type="entry name" value="YVTN repeat-like/Quinoprotein amine dehydrogenase"/>
    <property type="match status" value="1"/>
</dbReference>
<organism evidence="4 5">
    <name type="scientific">Biomphalaria glabrata</name>
    <name type="common">Bloodfluke planorb</name>
    <name type="synonym">Freshwater snail</name>
    <dbReference type="NCBI Taxonomy" id="6526"/>
    <lineage>
        <taxon>Eukaryota</taxon>
        <taxon>Metazoa</taxon>
        <taxon>Spiralia</taxon>
        <taxon>Lophotrochozoa</taxon>
        <taxon>Mollusca</taxon>
        <taxon>Gastropoda</taxon>
        <taxon>Heterobranchia</taxon>
        <taxon>Euthyneura</taxon>
        <taxon>Panpulmonata</taxon>
        <taxon>Hygrophila</taxon>
        <taxon>Lymnaeoidea</taxon>
        <taxon>Planorbidae</taxon>
        <taxon>Biomphalaria</taxon>
    </lineage>
</organism>
<dbReference type="PROSITE" id="PS50294">
    <property type="entry name" value="WD_REPEATS_REGION"/>
    <property type="match status" value="1"/>
</dbReference>
<dbReference type="Pfam" id="PF00400">
    <property type="entry name" value="WD40"/>
    <property type="match status" value="1"/>
</dbReference>
<feature type="compositionally biased region" description="Low complexity" evidence="3">
    <location>
        <begin position="1166"/>
        <end position="1178"/>
    </location>
</feature>
<dbReference type="GO" id="GO:0000045">
    <property type="term" value="P:autophagosome assembly"/>
    <property type="evidence" value="ECO:0007669"/>
    <property type="project" value="TreeGrafter"/>
</dbReference>
<dbReference type="PROSITE" id="PS50082">
    <property type="entry name" value="WD_REPEATS_2"/>
    <property type="match status" value="1"/>
</dbReference>
<accession>A0A9W3ANM1</accession>
<feature type="region of interest" description="Disordered" evidence="3">
    <location>
        <begin position="975"/>
        <end position="1059"/>
    </location>
</feature>
<dbReference type="GO" id="GO:0000423">
    <property type="term" value="P:mitophagy"/>
    <property type="evidence" value="ECO:0007669"/>
    <property type="project" value="TreeGrafter"/>
</dbReference>